<feature type="transmembrane region" description="Helical" evidence="1">
    <location>
        <begin position="129"/>
        <end position="147"/>
    </location>
</feature>
<proteinExistence type="predicted"/>
<name>A0A7C2ZCQ5_9CREN</name>
<evidence type="ECO:0000313" key="2">
    <source>
        <dbReference type="EMBL" id="HEW53456.1"/>
    </source>
</evidence>
<feature type="transmembrane region" description="Helical" evidence="1">
    <location>
        <begin position="73"/>
        <end position="97"/>
    </location>
</feature>
<accession>A0A7C2ZCQ5</accession>
<sequence>MSKVYLALALTLALVTNSLAIYSMVRILGRYRSLRERSGIERSMRKAYVSRKKREIASSRIKKIQSAVFKLSLYQFFIPLAVFMASILIYTLIASAIKIPGDPLVLYLDRPCIAPIPIQLPEPSGKTCAMQTSWIFFLIFVLYLPLYTHYAKRYLSYEA</sequence>
<protein>
    <submittedName>
        <fullName evidence="2">Uncharacterized protein</fullName>
    </submittedName>
</protein>
<keyword evidence="1" id="KW-1133">Transmembrane helix</keyword>
<feature type="transmembrane region" description="Helical" evidence="1">
    <location>
        <begin position="6"/>
        <end position="28"/>
    </location>
</feature>
<keyword evidence="1" id="KW-0812">Transmembrane</keyword>
<organism evidence="2">
    <name type="scientific">Ignisphaera aggregans</name>
    <dbReference type="NCBI Taxonomy" id="334771"/>
    <lineage>
        <taxon>Archaea</taxon>
        <taxon>Thermoproteota</taxon>
        <taxon>Thermoprotei</taxon>
        <taxon>Desulfurococcales</taxon>
        <taxon>Desulfurococcaceae</taxon>
        <taxon>Ignisphaera</taxon>
    </lineage>
</organism>
<gene>
    <name evidence="2" type="ORF">ENO77_04790</name>
</gene>
<evidence type="ECO:0000256" key="1">
    <source>
        <dbReference type="SAM" id="Phobius"/>
    </source>
</evidence>
<comment type="caution">
    <text evidence="2">The sequence shown here is derived from an EMBL/GenBank/DDBJ whole genome shotgun (WGS) entry which is preliminary data.</text>
</comment>
<keyword evidence="1" id="KW-0472">Membrane</keyword>
<dbReference type="AlphaFoldDB" id="A0A7C2ZCQ5"/>
<reference evidence="2" key="1">
    <citation type="journal article" date="2020" name="mSystems">
        <title>Genome- and Community-Level Interaction Insights into Carbon Utilization and Element Cycling Functions of Hydrothermarchaeota in Hydrothermal Sediment.</title>
        <authorList>
            <person name="Zhou Z."/>
            <person name="Liu Y."/>
            <person name="Xu W."/>
            <person name="Pan J."/>
            <person name="Luo Z.H."/>
            <person name="Li M."/>
        </authorList>
    </citation>
    <scope>NUCLEOTIDE SEQUENCE [LARGE SCALE GENOMIC DNA]</scope>
    <source>
        <strain evidence="2">SpSt-16</strain>
    </source>
</reference>
<dbReference type="EMBL" id="DSGT01000012">
    <property type="protein sequence ID" value="HEW53456.1"/>
    <property type="molecule type" value="Genomic_DNA"/>
</dbReference>